<dbReference type="RefSeq" id="WP_077589326.1">
    <property type="nucleotide sequence ID" value="NZ_CP019640.1"/>
</dbReference>
<gene>
    <name evidence="1" type="ORF">B0X71_10330</name>
</gene>
<dbReference type="AlphaFoldDB" id="A0A1Q2L0K8"/>
<dbReference type="EMBL" id="CP019640">
    <property type="protein sequence ID" value="AQQ53432.1"/>
    <property type="molecule type" value="Genomic_DNA"/>
</dbReference>
<evidence type="ECO:0000313" key="2">
    <source>
        <dbReference type="Proteomes" id="UP000188184"/>
    </source>
</evidence>
<accession>A0A1Q2L0K8</accession>
<reference evidence="1 2" key="1">
    <citation type="submission" date="2017-02" db="EMBL/GenBank/DDBJ databases">
        <title>The complete genomic sequence of a novel cold adapted crude oil-degrading bacterium Planococcus qaidamina Y42.</title>
        <authorList>
            <person name="Yang R."/>
        </authorList>
    </citation>
    <scope>NUCLEOTIDE SEQUENCE [LARGE SCALE GENOMIC DNA]</scope>
    <source>
        <strain evidence="1 2">Y42</strain>
    </source>
</reference>
<evidence type="ECO:0000313" key="1">
    <source>
        <dbReference type="EMBL" id="AQQ53432.1"/>
    </source>
</evidence>
<organism evidence="1 2">
    <name type="scientific">Planococcus lenghuensis</name>
    <dbReference type="NCBI Taxonomy" id="2213202"/>
    <lineage>
        <taxon>Bacteria</taxon>
        <taxon>Bacillati</taxon>
        <taxon>Bacillota</taxon>
        <taxon>Bacilli</taxon>
        <taxon>Bacillales</taxon>
        <taxon>Caryophanaceae</taxon>
        <taxon>Planococcus</taxon>
    </lineage>
</organism>
<dbReference type="KEGG" id="pmar:B0X71_10330"/>
<name>A0A1Q2L0K8_9BACL</name>
<proteinExistence type="predicted"/>
<dbReference type="Proteomes" id="UP000188184">
    <property type="component" value="Chromosome"/>
</dbReference>
<sequence>MWKPGTFLPVKPEDPVVQELTETFSQGNNSTWVYCFSVTDQQVFRDGPACSWTALHGLRTAPRKASGWSDYFRIN</sequence>
<dbReference type="OrthoDB" id="5197332at2"/>
<protein>
    <submittedName>
        <fullName evidence="1">Uncharacterized protein</fullName>
    </submittedName>
</protein>
<keyword evidence="2" id="KW-1185">Reference proteome</keyword>